<proteinExistence type="predicted"/>
<feature type="region of interest" description="Disordered" evidence="1">
    <location>
        <begin position="1"/>
        <end position="24"/>
    </location>
</feature>
<evidence type="ECO:0000313" key="2">
    <source>
        <dbReference type="EMBL" id="OJD10240.1"/>
    </source>
</evidence>
<dbReference type="VEuPathDB" id="FungiDB:AJ78_08670"/>
<organism evidence="2 3">
    <name type="scientific">Emergomyces pasteurianus Ep9510</name>
    <dbReference type="NCBI Taxonomy" id="1447872"/>
    <lineage>
        <taxon>Eukaryota</taxon>
        <taxon>Fungi</taxon>
        <taxon>Dikarya</taxon>
        <taxon>Ascomycota</taxon>
        <taxon>Pezizomycotina</taxon>
        <taxon>Eurotiomycetes</taxon>
        <taxon>Eurotiomycetidae</taxon>
        <taxon>Onygenales</taxon>
        <taxon>Ajellomycetaceae</taxon>
        <taxon>Emergomyces</taxon>
    </lineage>
</organism>
<dbReference type="AlphaFoldDB" id="A0A1J9P1M6"/>
<feature type="compositionally biased region" description="Low complexity" evidence="1">
    <location>
        <begin position="86"/>
        <end position="98"/>
    </location>
</feature>
<comment type="caution">
    <text evidence="2">The sequence shown here is derived from an EMBL/GenBank/DDBJ whole genome shotgun (WGS) entry which is preliminary data.</text>
</comment>
<accession>A0A1J9P1M6</accession>
<keyword evidence="3" id="KW-1185">Reference proteome</keyword>
<evidence type="ECO:0000313" key="3">
    <source>
        <dbReference type="Proteomes" id="UP000182235"/>
    </source>
</evidence>
<sequence>MKEPSTVPAPSLKHLKRTPKKKSVQSLLFSPLFALANDEDLESFEDVRNTSFTTPRSRRRPRPGKPILKPTPPTKKTAPPDKKTNTKTPVKKTPPVKTSALCRSARK</sequence>
<dbReference type="EMBL" id="LGRN01000877">
    <property type="protein sequence ID" value="OJD10240.1"/>
    <property type="molecule type" value="Genomic_DNA"/>
</dbReference>
<reference evidence="2 3" key="1">
    <citation type="submission" date="2015-07" db="EMBL/GenBank/DDBJ databases">
        <title>Emmonsia species relationships and genome sequence.</title>
        <authorList>
            <consortium name="The Broad Institute Genomics Platform"/>
            <person name="Cuomo C.A."/>
            <person name="Munoz J.F."/>
            <person name="Imamovic A."/>
            <person name="Priest M.E."/>
            <person name="Young S."/>
            <person name="Clay O.K."/>
            <person name="McEwen J.G."/>
        </authorList>
    </citation>
    <scope>NUCLEOTIDE SEQUENCE [LARGE SCALE GENOMIC DNA]</scope>
    <source>
        <strain evidence="2 3">UAMH 9510</strain>
    </source>
</reference>
<gene>
    <name evidence="2" type="ORF">AJ78_08670</name>
</gene>
<name>A0A1J9P1M6_9EURO</name>
<feature type="region of interest" description="Disordered" evidence="1">
    <location>
        <begin position="39"/>
        <end position="107"/>
    </location>
</feature>
<evidence type="ECO:0000256" key="1">
    <source>
        <dbReference type="SAM" id="MobiDB-lite"/>
    </source>
</evidence>
<feature type="compositionally biased region" description="Basic residues" evidence="1">
    <location>
        <begin position="13"/>
        <end position="23"/>
    </location>
</feature>
<protein>
    <submittedName>
        <fullName evidence="2">Uncharacterized protein</fullName>
    </submittedName>
</protein>
<dbReference type="Proteomes" id="UP000182235">
    <property type="component" value="Unassembled WGS sequence"/>
</dbReference>